<reference evidence="1" key="1">
    <citation type="submission" date="2020-02" db="EMBL/GenBank/DDBJ databases">
        <authorList>
            <person name="Meier V. D."/>
        </authorList>
    </citation>
    <scope>NUCLEOTIDE SEQUENCE</scope>
    <source>
        <strain evidence="1">AVDCRST_MAG93</strain>
    </source>
</reference>
<proteinExistence type="predicted"/>
<feature type="non-terminal residue" evidence="1">
    <location>
        <position position="199"/>
    </location>
</feature>
<dbReference type="AlphaFoldDB" id="A0A6J4MTF9"/>
<evidence type="ECO:0000313" key="1">
    <source>
        <dbReference type="EMBL" id="CAA9363983.1"/>
    </source>
</evidence>
<protein>
    <submittedName>
        <fullName evidence="1">Uncharacterized protein</fullName>
    </submittedName>
</protein>
<accession>A0A6J4MTF9</accession>
<dbReference type="EMBL" id="CADCTR010002639">
    <property type="protein sequence ID" value="CAA9363983.1"/>
    <property type="molecule type" value="Genomic_DNA"/>
</dbReference>
<name>A0A6J4MTF9_9CHLR</name>
<gene>
    <name evidence="1" type="ORF">AVDCRST_MAG93-7831</name>
</gene>
<organism evidence="1">
    <name type="scientific">uncultured Chloroflexia bacterium</name>
    <dbReference type="NCBI Taxonomy" id="1672391"/>
    <lineage>
        <taxon>Bacteria</taxon>
        <taxon>Bacillati</taxon>
        <taxon>Chloroflexota</taxon>
        <taxon>Chloroflexia</taxon>
        <taxon>environmental samples</taxon>
    </lineage>
</organism>
<sequence length="199" mass="22571">MSIRAAMQSRMRLIDGSEGMPDNHLTIINALQQKRGKRNLTEAEIIARPIQLFGNQLTMYWTKIRDEDLRLIAQQINEKGGPLLGGHVTENTPQGSLYLAEVLQGEQPGELVLNVWVYWANDEPGQKMANDIDIGVINEASICYFYDRAICSITGSDYWMSPYYAGQEYEVYDEATDTTTMKLCFLWTVDNVQFSEASL</sequence>